<comment type="similarity">
    <text evidence="6">Belongs to the RuvA family.</text>
</comment>
<feature type="region of interest" description="Domain III" evidence="6">
    <location>
        <begin position="151"/>
        <end position="199"/>
    </location>
</feature>
<dbReference type="Gene3D" id="1.10.150.20">
    <property type="entry name" value="5' to 3' exonuclease, C-terminal subdomain"/>
    <property type="match status" value="1"/>
</dbReference>
<dbReference type="InterPro" id="IPR003583">
    <property type="entry name" value="Hlx-hairpin-Hlx_DNA-bd_motif"/>
</dbReference>
<keyword evidence="3 6" id="KW-0238">DNA-binding</keyword>
<evidence type="ECO:0000313" key="8">
    <source>
        <dbReference type="EMBL" id="MEJ8568924.1"/>
    </source>
</evidence>
<keyword evidence="1 6" id="KW-0963">Cytoplasm</keyword>
<feature type="domain" description="Helix-hairpin-helix DNA-binding motif class 1" evidence="7">
    <location>
        <begin position="108"/>
        <end position="127"/>
    </location>
</feature>
<dbReference type="GO" id="GO:0000400">
    <property type="term" value="F:four-way junction DNA binding"/>
    <property type="evidence" value="ECO:0007669"/>
    <property type="project" value="UniProtKB-UniRule"/>
</dbReference>
<comment type="domain">
    <text evidence="6">Has three domains with a flexible linker between the domains II and III and assumes an 'L' shape. Domain III is highly mobile and contacts RuvB.</text>
</comment>
<keyword evidence="2 6" id="KW-0227">DNA damage</keyword>
<dbReference type="Gene3D" id="2.40.50.140">
    <property type="entry name" value="Nucleic acid-binding proteins"/>
    <property type="match status" value="1"/>
</dbReference>
<dbReference type="InterPro" id="IPR036267">
    <property type="entry name" value="RuvA_C_sf"/>
</dbReference>
<feature type="region of interest" description="Domain I" evidence="6">
    <location>
        <begin position="1"/>
        <end position="64"/>
    </location>
</feature>
<dbReference type="InterPro" id="IPR013849">
    <property type="entry name" value="DNA_helicase_Holl-junc_RuvA_I"/>
</dbReference>
<dbReference type="Proteomes" id="UP001359886">
    <property type="component" value="Unassembled WGS sequence"/>
</dbReference>
<dbReference type="SUPFAM" id="SSF46929">
    <property type="entry name" value="DNA helicase RuvA subunit, C-terminal domain"/>
    <property type="match status" value="1"/>
</dbReference>
<protein>
    <recommendedName>
        <fullName evidence="6">Holliday junction branch migration complex subunit RuvA</fullName>
    </recommendedName>
</protein>
<keyword evidence="9" id="KW-1185">Reference proteome</keyword>
<comment type="subcellular location">
    <subcellularLocation>
        <location evidence="6">Cytoplasm</location>
    </subcellularLocation>
</comment>
<keyword evidence="4 6" id="KW-0233">DNA recombination</keyword>
<dbReference type="GO" id="GO:0009378">
    <property type="term" value="F:four-way junction helicase activity"/>
    <property type="evidence" value="ECO:0007669"/>
    <property type="project" value="InterPro"/>
</dbReference>
<dbReference type="InterPro" id="IPR000085">
    <property type="entry name" value="RuvA"/>
</dbReference>
<dbReference type="RefSeq" id="WP_354696243.1">
    <property type="nucleotide sequence ID" value="NZ_JAZHOG010000010.1"/>
</dbReference>
<dbReference type="AlphaFoldDB" id="A0AAW9RIV1"/>
<evidence type="ECO:0000256" key="2">
    <source>
        <dbReference type="ARBA" id="ARBA00022763"/>
    </source>
</evidence>
<dbReference type="SUPFAM" id="SSF47781">
    <property type="entry name" value="RuvA domain 2-like"/>
    <property type="match status" value="1"/>
</dbReference>
<evidence type="ECO:0000256" key="1">
    <source>
        <dbReference type="ARBA" id="ARBA00022490"/>
    </source>
</evidence>
<evidence type="ECO:0000256" key="4">
    <source>
        <dbReference type="ARBA" id="ARBA00023172"/>
    </source>
</evidence>
<dbReference type="GO" id="GO:0006281">
    <property type="term" value="P:DNA repair"/>
    <property type="evidence" value="ECO:0007669"/>
    <property type="project" value="UniProtKB-UniRule"/>
</dbReference>
<dbReference type="SUPFAM" id="SSF50249">
    <property type="entry name" value="Nucleic acid-binding proteins"/>
    <property type="match status" value="1"/>
</dbReference>
<dbReference type="GO" id="GO:0006310">
    <property type="term" value="P:DNA recombination"/>
    <property type="evidence" value="ECO:0007669"/>
    <property type="project" value="UniProtKB-UniRule"/>
</dbReference>
<dbReference type="SMART" id="SM00278">
    <property type="entry name" value="HhH1"/>
    <property type="match status" value="2"/>
</dbReference>
<organism evidence="8 9">
    <name type="scientific">Elongatibacter sediminis</name>
    <dbReference type="NCBI Taxonomy" id="3119006"/>
    <lineage>
        <taxon>Bacteria</taxon>
        <taxon>Pseudomonadati</taxon>
        <taxon>Pseudomonadota</taxon>
        <taxon>Gammaproteobacteria</taxon>
        <taxon>Chromatiales</taxon>
        <taxon>Wenzhouxiangellaceae</taxon>
        <taxon>Elongatibacter</taxon>
    </lineage>
</organism>
<dbReference type="GO" id="GO:0005524">
    <property type="term" value="F:ATP binding"/>
    <property type="evidence" value="ECO:0007669"/>
    <property type="project" value="InterPro"/>
</dbReference>
<proteinExistence type="inferred from homology"/>
<keyword evidence="8" id="KW-0378">Hydrolase</keyword>
<dbReference type="Pfam" id="PF01330">
    <property type="entry name" value="RuvA_N"/>
    <property type="match status" value="1"/>
</dbReference>
<comment type="caution">
    <text evidence="8">The sequence shown here is derived from an EMBL/GenBank/DDBJ whole genome shotgun (WGS) entry which is preliminary data.</text>
</comment>
<dbReference type="GO" id="GO:0048476">
    <property type="term" value="C:Holliday junction resolvase complex"/>
    <property type="evidence" value="ECO:0007669"/>
    <property type="project" value="UniProtKB-UniRule"/>
</dbReference>
<keyword evidence="5 6" id="KW-0234">DNA repair</keyword>
<dbReference type="Pfam" id="PF07499">
    <property type="entry name" value="RuvA_C"/>
    <property type="match status" value="1"/>
</dbReference>
<dbReference type="Gene3D" id="1.10.8.10">
    <property type="entry name" value="DNA helicase RuvA subunit, C-terminal domain"/>
    <property type="match status" value="1"/>
</dbReference>
<evidence type="ECO:0000256" key="6">
    <source>
        <dbReference type="HAMAP-Rule" id="MF_00031"/>
    </source>
</evidence>
<dbReference type="GO" id="GO:0005737">
    <property type="term" value="C:cytoplasm"/>
    <property type="evidence" value="ECO:0007669"/>
    <property type="project" value="UniProtKB-SubCell"/>
</dbReference>
<dbReference type="NCBIfam" id="TIGR00084">
    <property type="entry name" value="ruvA"/>
    <property type="match status" value="1"/>
</dbReference>
<sequence>MIARLSGTLIAKQPPLLVVDVGGVGYEVEAPLTVFYDLPETGKPVVLLTHMQVKDDAHTLYGFASEAERVLFRQLLKISGIGAKLALTILSGASGGELAQFVAEGDTAALTRLPGIGKKTAERIIIELRDKLDNLPATGTATTAGGDAAAPGAAAEATRALGALGFKPQEASRMVRQVAQPDMSAEDIIRLALKSTVKP</sequence>
<comment type="function">
    <text evidence="6">The RuvA-RuvB-RuvC complex processes Holliday junction (HJ) DNA during genetic recombination and DNA repair, while the RuvA-RuvB complex plays an important role in the rescue of blocked DNA replication forks via replication fork reversal (RFR). RuvA specifically binds to HJ cruciform DNA, conferring on it an open structure. The RuvB hexamer acts as an ATP-dependent pump, pulling dsDNA into and through the RuvAB complex. HJ branch migration allows RuvC to scan DNA until it finds its consensus sequence, where it cleaves and resolves the cruciform DNA.</text>
</comment>
<name>A0AAW9RIV1_9GAMM</name>
<dbReference type="Pfam" id="PF14520">
    <property type="entry name" value="HHH_5"/>
    <property type="match status" value="1"/>
</dbReference>
<feature type="region of interest" description="Domain II" evidence="6">
    <location>
        <begin position="65"/>
        <end position="142"/>
    </location>
</feature>
<feature type="domain" description="Helix-hairpin-helix DNA-binding motif class 1" evidence="7">
    <location>
        <begin position="73"/>
        <end position="92"/>
    </location>
</feature>
<dbReference type="GO" id="GO:0016787">
    <property type="term" value="F:hydrolase activity"/>
    <property type="evidence" value="ECO:0007669"/>
    <property type="project" value="UniProtKB-KW"/>
</dbReference>
<comment type="caution">
    <text evidence="6">Lacks conserved residue(s) required for the propagation of feature annotation.</text>
</comment>
<dbReference type="InterPro" id="IPR012340">
    <property type="entry name" value="NA-bd_OB-fold"/>
</dbReference>
<accession>A0AAW9RIV1</accession>
<evidence type="ECO:0000313" key="9">
    <source>
        <dbReference type="Proteomes" id="UP001359886"/>
    </source>
</evidence>
<comment type="subunit">
    <text evidence="6">Homotetramer. Forms an RuvA(8)-RuvB(12)-Holliday junction (HJ) complex. HJ DNA is sandwiched between 2 RuvA tetramers; dsDNA enters through RuvA and exits via RuvB. An RuvB hexamer assembles on each DNA strand where it exits the tetramer. Each RuvB hexamer is contacted by two RuvA subunits (via domain III) on 2 adjacent RuvB subunits; this complex drives branch migration. In the full resolvosome a probable DNA-RuvA(4)-RuvB(12)-RuvC(2) complex forms which resolves the HJ.</text>
</comment>
<dbReference type="GO" id="GO:0009379">
    <property type="term" value="C:Holliday junction helicase complex"/>
    <property type="evidence" value="ECO:0007669"/>
    <property type="project" value="InterPro"/>
</dbReference>
<gene>
    <name evidence="6 8" type="primary">ruvA</name>
    <name evidence="8" type="ORF">V3330_14925</name>
</gene>
<dbReference type="HAMAP" id="MF_00031">
    <property type="entry name" value="DNA_HJ_migration_RuvA"/>
    <property type="match status" value="1"/>
</dbReference>
<evidence type="ECO:0000256" key="5">
    <source>
        <dbReference type="ARBA" id="ARBA00023204"/>
    </source>
</evidence>
<dbReference type="InterPro" id="IPR011114">
    <property type="entry name" value="RuvA_C"/>
</dbReference>
<evidence type="ECO:0000256" key="3">
    <source>
        <dbReference type="ARBA" id="ARBA00023125"/>
    </source>
</evidence>
<reference evidence="8 9" key="1">
    <citation type="submission" date="2024-02" db="EMBL/GenBank/DDBJ databases">
        <title>A novel Wenzhouxiangellaceae bacterium, isolated from coastal sediments.</title>
        <authorList>
            <person name="Du Z.-J."/>
            <person name="Ye Y.-Q."/>
            <person name="Zhang X.-Y."/>
        </authorList>
    </citation>
    <scope>NUCLEOTIDE SEQUENCE [LARGE SCALE GENOMIC DNA]</scope>
    <source>
        <strain evidence="8 9">CH-27</strain>
    </source>
</reference>
<evidence type="ECO:0000259" key="7">
    <source>
        <dbReference type="SMART" id="SM00278"/>
    </source>
</evidence>
<dbReference type="EMBL" id="JAZHOG010000010">
    <property type="protein sequence ID" value="MEJ8568924.1"/>
    <property type="molecule type" value="Genomic_DNA"/>
</dbReference>
<dbReference type="CDD" id="cd14332">
    <property type="entry name" value="UBA_RuvA_C"/>
    <property type="match status" value="1"/>
</dbReference>
<dbReference type="InterPro" id="IPR010994">
    <property type="entry name" value="RuvA_2-like"/>
</dbReference>